<evidence type="ECO:0008006" key="3">
    <source>
        <dbReference type="Google" id="ProtNLM"/>
    </source>
</evidence>
<proteinExistence type="predicted"/>
<dbReference type="AlphaFoldDB" id="A0A7S8IVJ8"/>
<sequence>MHSLVLHPHCAPGPITKVEAEIEPTNEGCRARFRFVGDIASIKVPEAAAPERMDNLWKTTCFEIFWQPESGTYYREFNLSPSTRWACYDFDDFRLNSRDAPALVDIDCTHDAHELILSAEIKSELPTPAAVALNGIVEDKDGNIQFWALAFQEGKPEFHSTTCRKLHLAGRL</sequence>
<organism evidence="1 2">
    <name type="scientific">Qipengyuania soli</name>
    <dbReference type="NCBI Taxonomy" id="2782568"/>
    <lineage>
        <taxon>Bacteria</taxon>
        <taxon>Pseudomonadati</taxon>
        <taxon>Pseudomonadota</taxon>
        <taxon>Alphaproteobacteria</taxon>
        <taxon>Sphingomonadales</taxon>
        <taxon>Erythrobacteraceae</taxon>
        <taxon>Qipengyuania</taxon>
    </lineage>
</organism>
<keyword evidence="2" id="KW-1185">Reference proteome</keyword>
<evidence type="ECO:0000313" key="1">
    <source>
        <dbReference type="EMBL" id="QPC99977.1"/>
    </source>
</evidence>
<dbReference type="EMBL" id="CP064654">
    <property type="protein sequence ID" value="QPC99977.1"/>
    <property type="molecule type" value="Genomic_DNA"/>
</dbReference>
<dbReference type="Proteomes" id="UP000594459">
    <property type="component" value="Chromosome"/>
</dbReference>
<reference evidence="1 2" key="1">
    <citation type="submission" date="2020-11" db="EMBL/GenBank/DDBJ databases">
        <title>The genome sequence of Erythrobacter sp. 6D36.</title>
        <authorList>
            <person name="Liu Y."/>
        </authorList>
    </citation>
    <scope>NUCLEOTIDE SEQUENCE [LARGE SCALE GENOMIC DNA]</scope>
    <source>
        <strain evidence="1 2">6D36</strain>
    </source>
</reference>
<dbReference type="RefSeq" id="WP_200983771.1">
    <property type="nucleotide sequence ID" value="NZ_CP064654.1"/>
</dbReference>
<accession>A0A7S8IVJ8</accession>
<gene>
    <name evidence="1" type="ORF">IRL76_05430</name>
</gene>
<name>A0A7S8IVJ8_9SPHN</name>
<protein>
    <recommendedName>
        <fullName evidence="3">DOMON-like domain-containing protein</fullName>
    </recommendedName>
</protein>
<evidence type="ECO:0000313" key="2">
    <source>
        <dbReference type="Proteomes" id="UP000594459"/>
    </source>
</evidence>
<dbReference type="KEGG" id="qso:IRL76_05430"/>